<evidence type="ECO:0000256" key="1">
    <source>
        <dbReference type="SAM" id="MobiDB-lite"/>
    </source>
</evidence>
<comment type="caution">
    <text evidence="3">The sequence shown here is derived from an EMBL/GenBank/DDBJ whole genome shotgun (WGS) entry which is preliminary data.</text>
</comment>
<dbReference type="OrthoDB" id="3789718at2"/>
<dbReference type="EMBL" id="QGDD01000008">
    <property type="protein sequence ID" value="PWN01697.1"/>
    <property type="molecule type" value="Genomic_DNA"/>
</dbReference>
<feature type="region of interest" description="Disordered" evidence="1">
    <location>
        <begin position="28"/>
        <end position="55"/>
    </location>
</feature>
<proteinExistence type="predicted"/>
<reference evidence="3 4" key="1">
    <citation type="submission" date="2018-05" db="EMBL/GenBank/DDBJ databases">
        <title>Nocardioides silvaticus genome.</title>
        <authorList>
            <person name="Li C."/>
            <person name="Wang G."/>
        </authorList>
    </citation>
    <scope>NUCLEOTIDE SEQUENCE [LARGE SCALE GENOMIC DNA]</scope>
    <source>
        <strain evidence="3 4">CCTCC AB 2018079</strain>
    </source>
</reference>
<evidence type="ECO:0000313" key="4">
    <source>
        <dbReference type="Proteomes" id="UP000245507"/>
    </source>
</evidence>
<sequence length="259" mass="28689">MSRTLRVFGATALSLALLSPVAAHGDRWGDSDPAGDVEGSSWSPDPAPCGTDTPVDSTAVTNNDITHFAVRHTRRIVVITTRFRGLDRNLEQHVAMHVRTNLGGWWLDVDRFEDGPGKWRIFSFLAKEPDLPDPEELPDDACGIGVAVVGEGCRMERTLDFKRDLVRLAVPRKCLDNPRWVRGAVGAYGWVESDDPSSTETIHWDSWDDGVELSPWAPSFGPRVRATRPDTLPAPTSTREPAGVELRVFVRPGGIFRRR</sequence>
<dbReference type="AlphaFoldDB" id="A0A316TBL2"/>
<feature type="chain" id="PRO_5016403154" evidence="2">
    <location>
        <begin position="26"/>
        <end position="259"/>
    </location>
</feature>
<keyword evidence="4" id="KW-1185">Reference proteome</keyword>
<feature type="signal peptide" evidence="2">
    <location>
        <begin position="1"/>
        <end position="25"/>
    </location>
</feature>
<name>A0A316TBL2_9ACTN</name>
<evidence type="ECO:0000313" key="3">
    <source>
        <dbReference type="EMBL" id="PWN01697.1"/>
    </source>
</evidence>
<protein>
    <submittedName>
        <fullName evidence="3">Uncharacterized protein</fullName>
    </submittedName>
</protein>
<gene>
    <name evidence="3" type="ORF">DJ010_16790</name>
</gene>
<dbReference type="Proteomes" id="UP000245507">
    <property type="component" value="Unassembled WGS sequence"/>
</dbReference>
<evidence type="ECO:0000256" key="2">
    <source>
        <dbReference type="SAM" id="SignalP"/>
    </source>
</evidence>
<dbReference type="RefSeq" id="WP_109695881.1">
    <property type="nucleotide sequence ID" value="NZ_QGDD01000008.1"/>
</dbReference>
<organism evidence="3 4">
    <name type="scientific">Nocardioides silvaticus</name>
    <dbReference type="NCBI Taxonomy" id="2201891"/>
    <lineage>
        <taxon>Bacteria</taxon>
        <taxon>Bacillati</taxon>
        <taxon>Actinomycetota</taxon>
        <taxon>Actinomycetes</taxon>
        <taxon>Propionibacteriales</taxon>
        <taxon>Nocardioidaceae</taxon>
        <taxon>Nocardioides</taxon>
    </lineage>
</organism>
<keyword evidence="2" id="KW-0732">Signal</keyword>
<accession>A0A316TBL2</accession>